<comment type="caution">
    <text evidence="14">The sequence shown here is derived from an EMBL/GenBank/DDBJ whole genome shotgun (WGS) entry which is preliminary data.</text>
</comment>
<evidence type="ECO:0000256" key="3">
    <source>
        <dbReference type="ARBA" id="ARBA00011475"/>
    </source>
</evidence>
<dbReference type="PROSITE" id="PS51257">
    <property type="entry name" value="PROKAR_LIPOPROTEIN"/>
    <property type="match status" value="1"/>
</dbReference>
<feature type="chain" id="PRO_5023359421" description="Arginine biosynthesis bifunctional protein ArgJ alpha chain" evidence="13">
    <location>
        <begin position="1"/>
        <end position="197"/>
    </location>
</feature>
<dbReference type="Gene3D" id="3.60.70.12">
    <property type="entry name" value="L-amino peptidase D-ALA esterase/amidase"/>
    <property type="match status" value="1"/>
</dbReference>
<dbReference type="NCBIfam" id="TIGR00120">
    <property type="entry name" value="ArgJ"/>
    <property type="match status" value="1"/>
</dbReference>
<keyword evidence="6 13" id="KW-0808">Transferase</keyword>
<keyword evidence="9 13" id="KW-0012">Acyltransferase</keyword>
<protein>
    <recommendedName>
        <fullName evidence="13">Arginine biosynthesis bifunctional protein ArgJ</fullName>
    </recommendedName>
    <domain>
        <recommendedName>
            <fullName evidence="13">Glutamate N-acetyltransferase</fullName>
            <ecNumber evidence="13">2.3.1.35</ecNumber>
        </recommendedName>
        <alternativeName>
            <fullName evidence="13">Ornithine acetyltransferase</fullName>
            <shortName evidence="13">OATase</shortName>
        </alternativeName>
        <alternativeName>
            <fullName evidence="13">Ornithine transacetylase</fullName>
        </alternativeName>
    </domain>
    <domain>
        <recommendedName>
            <fullName evidence="13">Amino-acid acetyltransferase</fullName>
            <ecNumber evidence="13">2.3.1.1</ecNumber>
        </recommendedName>
        <alternativeName>
            <fullName evidence="13">N-acetylglutamate synthase</fullName>
            <shortName evidence="13">AGSase</shortName>
        </alternativeName>
    </domain>
    <component>
        <recommendedName>
            <fullName evidence="13">Arginine biosynthesis bifunctional protein ArgJ alpha chain</fullName>
        </recommendedName>
    </component>
    <component>
        <recommendedName>
            <fullName evidence="13">Arginine biosynthesis bifunctional protein ArgJ beta chain</fullName>
        </recommendedName>
    </component>
</protein>
<dbReference type="InterPro" id="IPR002813">
    <property type="entry name" value="Arg_biosynth_ArgJ"/>
</dbReference>
<dbReference type="InterPro" id="IPR042195">
    <property type="entry name" value="ArgJ_beta_C"/>
</dbReference>
<evidence type="ECO:0000256" key="6">
    <source>
        <dbReference type="ARBA" id="ARBA00022679"/>
    </source>
</evidence>
<evidence type="ECO:0000256" key="12">
    <source>
        <dbReference type="ARBA" id="ARBA00054976"/>
    </source>
</evidence>
<dbReference type="FunFam" id="3.30.2330.10:FF:000001">
    <property type="entry name" value="Arginine biosynthesis bifunctional protein ArgJ, mitochondrial"/>
    <property type="match status" value="1"/>
</dbReference>
<dbReference type="Pfam" id="PF01960">
    <property type="entry name" value="ArgJ"/>
    <property type="match status" value="1"/>
</dbReference>
<evidence type="ECO:0000256" key="7">
    <source>
        <dbReference type="ARBA" id="ARBA00022813"/>
    </source>
</evidence>
<dbReference type="SUPFAM" id="SSF56266">
    <property type="entry name" value="DmpA/ArgJ-like"/>
    <property type="match status" value="1"/>
</dbReference>
<keyword evidence="7 13" id="KW-0068">Autocatalytic cleavage</keyword>
<comment type="catalytic activity">
    <reaction evidence="10 13">
        <text>L-glutamate + acetyl-CoA = N-acetyl-L-glutamate + CoA + H(+)</text>
        <dbReference type="Rhea" id="RHEA:24292"/>
        <dbReference type="ChEBI" id="CHEBI:15378"/>
        <dbReference type="ChEBI" id="CHEBI:29985"/>
        <dbReference type="ChEBI" id="CHEBI:44337"/>
        <dbReference type="ChEBI" id="CHEBI:57287"/>
        <dbReference type="ChEBI" id="CHEBI:57288"/>
        <dbReference type="EC" id="2.3.1.1"/>
    </reaction>
</comment>
<evidence type="ECO:0000256" key="4">
    <source>
        <dbReference type="ARBA" id="ARBA00022571"/>
    </source>
</evidence>
<dbReference type="PANTHER" id="PTHR23100">
    <property type="entry name" value="ARGININE BIOSYNTHESIS BIFUNCTIONAL PROTEIN ARGJ"/>
    <property type="match status" value="1"/>
</dbReference>
<dbReference type="Gene3D" id="3.10.20.340">
    <property type="entry name" value="ArgJ beta chain, C-terminal domain"/>
    <property type="match status" value="1"/>
</dbReference>
<feature type="binding site" evidence="13">
    <location>
        <position position="284"/>
    </location>
    <ligand>
        <name>substrate</name>
    </ligand>
</feature>
<sequence length="411" mass="43434">MKEAEQVGGGSSRVKVPGDVTAPLGFQAGGVACGLKPEGLDLGFLVCEVPAVSAAVYTKNQFRAAPLLVTQESLVHEGLLQAVVVNSGNANACTGERGLADARRIRQEAARRLGVPEHRVAVASTGVIGEFLPVAKLVKGIQDVPLAKEQGGKDFAAAICTTDTRLKTAQVSFEVEGRQVTLAGAAKGAGMIHPNMATMLAFLTTDAAVDRQALEQALQEAVDESFNMISVDGDTSTNDMVLVMASGLAGNAPLSPEHPEWAAFVQSLTELCKELAKQIARDGEGATRLIEVQVDGATDRQMARRVARSVVQSNLVKTAVFGGDANWGRIVMAIGNCGYPIMPQRVAVWLGEVQVVREGLPTDYEEEAATAQLAPEVVRIRVHLGMGEASAIAWGCDLSEEYVRINGSYRT</sequence>
<evidence type="ECO:0000256" key="10">
    <source>
        <dbReference type="ARBA" id="ARBA00048372"/>
    </source>
</evidence>
<feature type="binding site" evidence="13">
    <location>
        <position position="161"/>
    </location>
    <ligand>
        <name>substrate</name>
    </ligand>
</feature>
<keyword evidence="8 13" id="KW-0511">Multifunctional enzyme</keyword>
<dbReference type="UniPathway" id="UPA00068">
    <property type="reaction ID" value="UER00106"/>
</dbReference>
<evidence type="ECO:0000256" key="8">
    <source>
        <dbReference type="ARBA" id="ARBA00023268"/>
    </source>
</evidence>
<dbReference type="NCBIfam" id="NF003802">
    <property type="entry name" value="PRK05388.1"/>
    <property type="match status" value="1"/>
</dbReference>
<dbReference type="EMBL" id="LZRT01000056">
    <property type="protein sequence ID" value="OUM88794.1"/>
    <property type="molecule type" value="Genomic_DNA"/>
</dbReference>
<dbReference type="FunFam" id="3.60.70.12:FF:000001">
    <property type="entry name" value="Arginine biosynthesis bifunctional protein ArgJ, chloroplastic"/>
    <property type="match status" value="1"/>
</dbReference>
<dbReference type="GO" id="GO:0004042">
    <property type="term" value="F:L-glutamate N-acetyltransferase activity"/>
    <property type="evidence" value="ECO:0007669"/>
    <property type="project" value="UniProtKB-UniRule"/>
</dbReference>
<feature type="active site" description="Nucleophile" evidence="13">
    <location>
        <position position="198"/>
    </location>
</feature>
<comment type="function">
    <text evidence="12 13">Catalyzes two activities which are involved in the cyclic version of arginine biosynthesis: the synthesis of N-acetylglutamate from glutamate and acetyl-CoA as the acetyl donor, and of ornithine by transacetylation between N(2)-acetylornithine and glutamate.</text>
</comment>
<dbReference type="Proteomes" id="UP000196475">
    <property type="component" value="Unassembled WGS sequence"/>
</dbReference>
<comment type="similarity">
    <text evidence="2 13">Belongs to the ArgJ family.</text>
</comment>
<proteinExistence type="inferred from homology"/>
<evidence type="ECO:0000256" key="11">
    <source>
        <dbReference type="ARBA" id="ARBA00049439"/>
    </source>
</evidence>
<comment type="subunit">
    <text evidence="3 13">Heterotetramer of two alpha and two beta chains.</text>
</comment>
<reference evidence="15" key="1">
    <citation type="submission" date="2016-06" db="EMBL/GenBank/DDBJ databases">
        <authorList>
            <person name="Nascimento L."/>
            <person name="Pereira R.V."/>
            <person name="Martins L.F."/>
            <person name="Quaggio R.B."/>
            <person name="Silva A.M."/>
            <person name="Setubal J.C."/>
        </authorList>
    </citation>
    <scope>NUCLEOTIDE SEQUENCE [LARGE SCALE GENOMIC DNA]</scope>
</reference>
<dbReference type="PANTHER" id="PTHR23100:SF0">
    <property type="entry name" value="ARGININE BIOSYNTHESIS BIFUNCTIONAL PROTEIN ARGJ, MITOCHONDRIAL"/>
    <property type="match status" value="1"/>
</dbReference>
<dbReference type="EC" id="2.3.1.1" evidence="13"/>
<gene>
    <name evidence="13" type="primary">argJ</name>
    <name evidence="14" type="ORF">BAA01_14280</name>
</gene>
<dbReference type="InterPro" id="IPR016117">
    <property type="entry name" value="ArgJ-like_dom_sf"/>
</dbReference>
<dbReference type="GO" id="GO:0006592">
    <property type="term" value="P:ornithine biosynthetic process"/>
    <property type="evidence" value="ECO:0007669"/>
    <property type="project" value="TreeGrafter"/>
</dbReference>
<evidence type="ECO:0000313" key="14">
    <source>
        <dbReference type="EMBL" id="OUM88794.1"/>
    </source>
</evidence>
<feature type="binding site" evidence="13">
    <location>
        <position position="411"/>
    </location>
    <ligand>
        <name>substrate</name>
    </ligand>
</feature>
<dbReference type="AlphaFoldDB" id="A0A1Y3PP23"/>
<comment type="pathway">
    <text evidence="13">Amino-acid biosynthesis; L-arginine biosynthesis; N(2)-acetyl-L-ornithine from L-glutamate: step 1/4.</text>
</comment>
<dbReference type="EC" id="2.3.1.35" evidence="13"/>
<evidence type="ECO:0000256" key="13">
    <source>
        <dbReference type="HAMAP-Rule" id="MF_01106"/>
    </source>
</evidence>
<feature type="binding site" evidence="13">
    <location>
        <position position="406"/>
    </location>
    <ligand>
        <name>substrate</name>
    </ligand>
</feature>
<dbReference type="GO" id="GO:0005737">
    <property type="term" value="C:cytoplasm"/>
    <property type="evidence" value="ECO:0007669"/>
    <property type="project" value="UniProtKB-SubCell"/>
</dbReference>
<keyword evidence="13" id="KW-0963">Cytoplasm</keyword>
<evidence type="ECO:0000256" key="2">
    <source>
        <dbReference type="ARBA" id="ARBA00006774"/>
    </source>
</evidence>
<feature type="binding site" evidence="13">
    <location>
        <position position="198"/>
    </location>
    <ligand>
        <name>substrate</name>
    </ligand>
</feature>
<dbReference type="GO" id="GO:0006526">
    <property type="term" value="P:L-arginine biosynthetic process"/>
    <property type="evidence" value="ECO:0007669"/>
    <property type="project" value="UniProtKB-UniRule"/>
</dbReference>
<feature type="site" description="Cleavage; by autolysis" evidence="13">
    <location>
        <begin position="197"/>
        <end position="198"/>
    </location>
</feature>
<dbReference type="FunFam" id="3.10.20.340:FF:000001">
    <property type="entry name" value="Arginine biosynthesis bifunctional protein ArgJ, chloroplastic"/>
    <property type="match status" value="1"/>
</dbReference>
<dbReference type="Gene3D" id="3.30.2330.10">
    <property type="entry name" value="arginine biosynthesis bifunctional protein suprefamily"/>
    <property type="match status" value="1"/>
</dbReference>
<comment type="subcellular location">
    <subcellularLocation>
        <location evidence="1 13">Cytoplasm</location>
    </subcellularLocation>
</comment>
<keyword evidence="5 13" id="KW-0028">Amino-acid biosynthesis</keyword>
<dbReference type="CDD" id="cd02152">
    <property type="entry name" value="OAT"/>
    <property type="match status" value="1"/>
</dbReference>
<accession>A0A1Y3PP23</accession>
<comment type="catalytic activity">
    <reaction evidence="11 13">
        <text>N(2)-acetyl-L-ornithine + L-glutamate = N-acetyl-L-glutamate + L-ornithine</text>
        <dbReference type="Rhea" id="RHEA:15349"/>
        <dbReference type="ChEBI" id="CHEBI:29985"/>
        <dbReference type="ChEBI" id="CHEBI:44337"/>
        <dbReference type="ChEBI" id="CHEBI:46911"/>
        <dbReference type="ChEBI" id="CHEBI:57805"/>
        <dbReference type="EC" id="2.3.1.35"/>
    </reaction>
</comment>
<dbReference type="GO" id="GO:0004358">
    <property type="term" value="F:L-glutamate N-acetyltransferase activity, acting on acetyl-L-ornithine as donor"/>
    <property type="evidence" value="ECO:0007669"/>
    <property type="project" value="UniProtKB-UniRule"/>
</dbReference>
<feature type="site" description="Involved in the stabilization of negative charge on the oxyanion by the formation of the oxyanion hole" evidence="13">
    <location>
        <position position="125"/>
    </location>
</feature>
<name>A0A1Y3PP23_9BACI</name>
<feature type="binding site" evidence="13">
    <location>
        <position position="187"/>
    </location>
    <ligand>
        <name>substrate</name>
    </ligand>
</feature>
<keyword evidence="4 13" id="KW-0055">Arginine biosynthesis</keyword>
<evidence type="ECO:0000313" key="15">
    <source>
        <dbReference type="Proteomes" id="UP000196475"/>
    </source>
</evidence>
<evidence type="ECO:0000256" key="9">
    <source>
        <dbReference type="ARBA" id="ARBA00023315"/>
    </source>
</evidence>
<evidence type="ECO:0000256" key="5">
    <source>
        <dbReference type="ARBA" id="ARBA00022605"/>
    </source>
</evidence>
<evidence type="ECO:0000256" key="1">
    <source>
        <dbReference type="ARBA" id="ARBA00004496"/>
    </source>
</evidence>
<organism evidence="14 15">
    <name type="scientific">Bacillus thermozeamaize</name>
    <dbReference type="NCBI Taxonomy" id="230954"/>
    <lineage>
        <taxon>Bacteria</taxon>
        <taxon>Bacillati</taxon>
        <taxon>Bacillota</taxon>
        <taxon>Bacilli</taxon>
        <taxon>Bacillales</taxon>
        <taxon>Bacillaceae</taxon>
        <taxon>Bacillus</taxon>
    </lineage>
</organism>
<dbReference type="HAMAP" id="MF_01106">
    <property type="entry name" value="ArgJ"/>
    <property type="match status" value="1"/>
</dbReference>
<feature type="chain" id="PRO_5023359420" description="Arginine biosynthesis bifunctional protein ArgJ beta chain" evidence="13">
    <location>
        <begin position="198"/>
        <end position="411"/>
    </location>
</feature>
<feature type="site" description="Involved in the stabilization of negative charge on the oxyanion by the formation of the oxyanion hole" evidence="13">
    <location>
        <position position="126"/>
    </location>
</feature>
<comment type="pathway">
    <text evidence="13">Amino-acid biosynthesis; L-arginine biosynthesis; L-ornithine and N-acetyl-L-glutamate from L-glutamate and N(2)-acetyl-L-ornithine (cyclic): step 1/1.</text>
</comment>